<dbReference type="Proteomes" id="UP000225277">
    <property type="component" value="Unassembled WGS sequence"/>
</dbReference>
<evidence type="ECO:0000313" key="1">
    <source>
        <dbReference type="EMBL" id="CZT14268.1"/>
    </source>
</evidence>
<keyword evidence="2" id="KW-1185">Reference proteome</keyword>
<gene>
    <name evidence="1" type="ORF">RCC_00243</name>
</gene>
<dbReference type="EMBL" id="FJUY01000001">
    <property type="protein sequence ID" value="CZT14268.1"/>
    <property type="molecule type" value="Genomic_DNA"/>
</dbReference>
<accession>A0A2D3UMT3</accession>
<reference evidence="1 2" key="1">
    <citation type="submission" date="2016-03" db="EMBL/GenBank/DDBJ databases">
        <authorList>
            <person name="Ploux O."/>
        </authorList>
    </citation>
    <scope>NUCLEOTIDE SEQUENCE [LARGE SCALE GENOMIC DNA]</scope>
    <source>
        <strain evidence="1 2">URUG2</strain>
    </source>
</reference>
<dbReference type="AlphaFoldDB" id="A0A2D3UMT3"/>
<organism evidence="1 2">
    <name type="scientific">Ramularia collo-cygni</name>
    <dbReference type="NCBI Taxonomy" id="112498"/>
    <lineage>
        <taxon>Eukaryota</taxon>
        <taxon>Fungi</taxon>
        <taxon>Dikarya</taxon>
        <taxon>Ascomycota</taxon>
        <taxon>Pezizomycotina</taxon>
        <taxon>Dothideomycetes</taxon>
        <taxon>Dothideomycetidae</taxon>
        <taxon>Mycosphaerellales</taxon>
        <taxon>Mycosphaerellaceae</taxon>
        <taxon>Ramularia</taxon>
    </lineage>
</organism>
<proteinExistence type="predicted"/>
<evidence type="ECO:0000313" key="2">
    <source>
        <dbReference type="Proteomes" id="UP000225277"/>
    </source>
</evidence>
<sequence>MQHCILLKHLVRVNQFVCH</sequence>
<name>A0A2D3UMT3_9PEZI</name>
<protein>
    <submittedName>
        <fullName evidence="1">Uncharacterized protein</fullName>
    </submittedName>
</protein>